<dbReference type="PANTHER" id="PTHR48090:SF1">
    <property type="entry name" value="PROPHAGE BACTOPRENOL GLUCOSYL TRANSFERASE HOMOLOG"/>
    <property type="match status" value="1"/>
</dbReference>
<keyword evidence="6 7" id="KW-0472">Membrane</keyword>
<dbReference type="GO" id="GO:0016757">
    <property type="term" value="F:glycosyltransferase activity"/>
    <property type="evidence" value="ECO:0007669"/>
    <property type="project" value="UniProtKB-KW"/>
</dbReference>
<keyword evidence="2" id="KW-0328">Glycosyltransferase</keyword>
<accession>A0A847J4A3</accession>
<evidence type="ECO:0000313" key="10">
    <source>
        <dbReference type="Proteomes" id="UP000559962"/>
    </source>
</evidence>
<dbReference type="InterPro" id="IPR029044">
    <property type="entry name" value="Nucleotide-diphossugar_trans"/>
</dbReference>
<sequence length="318" mass="36019">MFKTNKLAIVVPCYFEEEVLPETTRQLLKILEILISDHKIDETSVILFVNDGSTDATWPIIEKLSKENQHVKGINLSKNFGHQAAVLAGLTVASKDSDMIISIDADLQDDVNAIKQMVDEYSKGFDVVYGVRDNRDTDTFFKKTTAKVFYKMMTLFGAKTVENHADFRLMSQRAVKKLLDFPEENIFLRGMVTLVGYPATSVYYKRNERFAGESKYPFKKMLSFAFDGITSFSNAPLKWIMGLGIVTTLFAICFVLYAVIQHFRGDSTEGWSSIVGSIWLLGGVQLISIAMIGQYIGKIFTEVKKRPRFIIQDDLYSK</sequence>
<evidence type="ECO:0000256" key="7">
    <source>
        <dbReference type="SAM" id="Phobius"/>
    </source>
</evidence>
<comment type="subcellular location">
    <subcellularLocation>
        <location evidence="1">Membrane</location>
        <topology evidence="1">Multi-pass membrane protein</topology>
    </subcellularLocation>
</comment>
<comment type="caution">
    <text evidence="9">The sequence shown here is derived from an EMBL/GenBank/DDBJ whole genome shotgun (WGS) entry which is preliminary data.</text>
</comment>
<dbReference type="SUPFAM" id="SSF53448">
    <property type="entry name" value="Nucleotide-diphospho-sugar transferases"/>
    <property type="match status" value="1"/>
</dbReference>
<proteinExistence type="predicted"/>
<dbReference type="AlphaFoldDB" id="A0A847J4A3"/>
<gene>
    <name evidence="9" type="ORF">GX453_05800</name>
</gene>
<evidence type="ECO:0000256" key="2">
    <source>
        <dbReference type="ARBA" id="ARBA00022676"/>
    </source>
</evidence>
<evidence type="ECO:0000256" key="6">
    <source>
        <dbReference type="ARBA" id="ARBA00023136"/>
    </source>
</evidence>
<keyword evidence="3 9" id="KW-0808">Transferase</keyword>
<reference evidence="9 10" key="1">
    <citation type="journal article" date="2020" name="Biotechnol. Biofuels">
        <title>New insights from the biogas microbiome by comprehensive genome-resolved metagenomics of nearly 1600 species originating from multiple anaerobic digesters.</title>
        <authorList>
            <person name="Campanaro S."/>
            <person name="Treu L."/>
            <person name="Rodriguez-R L.M."/>
            <person name="Kovalovszki A."/>
            <person name="Ziels R.M."/>
            <person name="Maus I."/>
            <person name="Zhu X."/>
            <person name="Kougias P.G."/>
            <person name="Basile A."/>
            <person name="Luo G."/>
            <person name="Schluter A."/>
            <person name="Konstantinidis K.T."/>
            <person name="Angelidaki I."/>
        </authorList>
    </citation>
    <scope>NUCLEOTIDE SEQUENCE [LARGE SCALE GENOMIC DNA]</scope>
    <source>
        <strain evidence="9">AS27yjCOA_61</strain>
    </source>
</reference>
<dbReference type="Pfam" id="PF00535">
    <property type="entry name" value="Glycos_transf_2"/>
    <property type="match status" value="1"/>
</dbReference>
<keyword evidence="4 7" id="KW-0812">Transmembrane</keyword>
<evidence type="ECO:0000256" key="4">
    <source>
        <dbReference type="ARBA" id="ARBA00022692"/>
    </source>
</evidence>
<dbReference type="InterPro" id="IPR050256">
    <property type="entry name" value="Glycosyltransferase_2"/>
</dbReference>
<keyword evidence="5 7" id="KW-1133">Transmembrane helix</keyword>
<dbReference type="Gene3D" id="3.90.550.10">
    <property type="entry name" value="Spore Coat Polysaccharide Biosynthesis Protein SpsA, Chain A"/>
    <property type="match status" value="1"/>
</dbReference>
<dbReference type="Proteomes" id="UP000559962">
    <property type="component" value="Unassembled WGS sequence"/>
</dbReference>
<protein>
    <submittedName>
        <fullName evidence="9">Glycosyltransferase family 2 protein</fullName>
    </submittedName>
</protein>
<dbReference type="PANTHER" id="PTHR48090">
    <property type="entry name" value="UNDECAPRENYL-PHOSPHATE 4-DEOXY-4-FORMAMIDO-L-ARABINOSE TRANSFERASE-RELATED"/>
    <property type="match status" value="1"/>
</dbReference>
<dbReference type="GO" id="GO:0005886">
    <property type="term" value="C:plasma membrane"/>
    <property type="evidence" value="ECO:0007669"/>
    <property type="project" value="TreeGrafter"/>
</dbReference>
<evidence type="ECO:0000256" key="3">
    <source>
        <dbReference type="ARBA" id="ARBA00022679"/>
    </source>
</evidence>
<feature type="domain" description="Glycosyltransferase 2-like" evidence="8">
    <location>
        <begin position="9"/>
        <end position="178"/>
    </location>
</feature>
<evidence type="ECO:0000259" key="8">
    <source>
        <dbReference type="Pfam" id="PF00535"/>
    </source>
</evidence>
<name>A0A847J4A3_9LACT</name>
<feature type="transmembrane region" description="Helical" evidence="7">
    <location>
        <begin position="272"/>
        <end position="296"/>
    </location>
</feature>
<evidence type="ECO:0000313" key="9">
    <source>
        <dbReference type="EMBL" id="NLH35522.1"/>
    </source>
</evidence>
<feature type="transmembrane region" description="Helical" evidence="7">
    <location>
        <begin position="239"/>
        <end position="260"/>
    </location>
</feature>
<evidence type="ECO:0000256" key="5">
    <source>
        <dbReference type="ARBA" id="ARBA00022989"/>
    </source>
</evidence>
<evidence type="ECO:0000256" key="1">
    <source>
        <dbReference type="ARBA" id="ARBA00004141"/>
    </source>
</evidence>
<dbReference type="CDD" id="cd04187">
    <property type="entry name" value="DPM1_like_bac"/>
    <property type="match status" value="1"/>
</dbReference>
<dbReference type="EMBL" id="JAAYVO010000075">
    <property type="protein sequence ID" value="NLH35522.1"/>
    <property type="molecule type" value="Genomic_DNA"/>
</dbReference>
<organism evidence="9 10">
    <name type="scientific">Pseudolactococcus chungangensis</name>
    <dbReference type="NCBI Taxonomy" id="451457"/>
    <lineage>
        <taxon>Bacteria</taxon>
        <taxon>Bacillati</taxon>
        <taxon>Bacillota</taxon>
        <taxon>Bacilli</taxon>
        <taxon>Lactobacillales</taxon>
        <taxon>Streptococcaceae</taxon>
        <taxon>Pseudolactococcus</taxon>
    </lineage>
</organism>
<dbReference type="InterPro" id="IPR001173">
    <property type="entry name" value="Glyco_trans_2-like"/>
</dbReference>